<dbReference type="EC" id="1.2.7.12" evidence="2"/>
<dbReference type="PANTHER" id="PTHR11647:SF1">
    <property type="entry name" value="COLLAPSIN RESPONSE MEDIATOR PROTEIN"/>
    <property type="match status" value="1"/>
</dbReference>
<comment type="caution">
    <text evidence="2">The sequence shown here is derived from an EMBL/GenBank/DDBJ whole genome shotgun (WGS) entry which is preliminary data.</text>
</comment>
<dbReference type="Proteomes" id="UP001301140">
    <property type="component" value="Unassembled WGS sequence"/>
</dbReference>
<dbReference type="PIRSF" id="PIRSF006453">
    <property type="entry name" value="FwdA"/>
    <property type="match status" value="1"/>
</dbReference>
<name>A0AAP3XS24_9PROT</name>
<gene>
    <name evidence="2" type="ORF">PZ740_10435</name>
</gene>
<evidence type="ECO:0000313" key="2">
    <source>
        <dbReference type="EMBL" id="MDF1586798.1"/>
    </source>
</evidence>
<accession>A0AAP3XS24</accession>
<proteinExistence type="predicted"/>
<keyword evidence="3" id="KW-1185">Reference proteome</keyword>
<dbReference type="NCBIfam" id="TIGR03121">
    <property type="entry name" value="one_C_dehyd_A"/>
    <property type="match status" value="1"/>
</dbReference>
<evidence type="ECO:0000313" key="3">
    <source>
        <dbReference type="Proteomes" id="UP001301140"/>
    </source>
</evidence>
<dbReference type="InterPro" id="IPR050378">
    <property type="entry name" value="Metallo-dep_Hydrolases_sf"/>
</dbReference>
<dbReference type="InterPro" id="IPR011059">
    <property type="entry name" value="Metal-dep_hydrolase_composite"/>
</dbReference>
<dbReference type="Gene3D" id="2.30.40.10">
    <property type="entry name" value="Urease, subunit C, domain 1"/>
    <property type="match status" value="1"/>
</dbReference>
<keyword evidence="2" id="KW-0560">Oxidoreductase</keyword>
<reference evidence="2 3" key="1">
    <citation type="submission" date="2023-03" db="EMBL/GenBank/DDBJ databases">
        <title>YIM 152171 draft genome.</title>
        <authorList>
            <person name="Yang Z."/>
        </authorList>
    </citation>
    <scope>NUCLEOTIDE SEQUENCE [LARGE SCALE GENOMIC DNA]</scope>
    <source>
        <strain evidence="2 3">YIM 152171</strain>
    </source>
</reference>
<dbReference type="SUPFAM" id="SSF51338">
    <property type="entry name" value="Composite domain of metallo-dependent hydrolases"/>
    <property type="match status" value="2"/>
</dbReference>
<dbReference type="SUPFAM" id="SSF51556">
    <property type="entry name" value="Metallo-dependent hydrolases"/>
    <property type="match status" value="1"/>
</dbReference>
<dbReference type="GO" id="GO:0018493">
    <property type="term" value="F:formylmethanofuran dehydrogenase activity"/>
    <property type="evidence" value="ECO:0007669"/>
    <property type="project" value="UniProtKB-EC"/>
</dbReference>
<dbReference type="AlphaFoldDB" id="A0AAP3XS24"/>
<evidence type="ECO:0000259" key="1">
    <source>
        <dbReference type="Pfam" id="PF07969"/>
    </source>
</evidence>
<sequence>MLTRLESCTVHDPINGVDGARGDVWIEDGRIVAAPADGRAAAQTLDMGGRVVMPGGIDLHSHIGGGKVNIARMLLPEEHRAHRQAGGNGHRCGSGHASPSTFTTGYAYARMGYTAAFEPAMLPANARQAHQEMADIPLLDKGAYVLLGNDDLFLDLLAEGAGPDAVADYVAWTLHATQALAVKIVNPGGIAAFKFNGRKLDLDEQGPHWGITPRTILTTLADALDRLGVPHPIHVHGCNLGVPGNDATTLATIAAMEGRRIHLTHLQFHSYGKEGRHRFSSAAPAIAELVNKSPNVSLDVGQVMFGQTVTASGDTMSQVRNARFAHPKKWVGMDIECEAGCGVVPFRYRDRNFVHALQWAIGLELFLAIEDPWRIALTTDHPNGAPFTTYPHLVRLLMDRSFRNDMLARLPKAVREATALGSMTREYTLQEIAIVTRAGPARLLGIDQHYGHLGPGAMADIAVYEDHEDRERMFAQPALVMKNGRVVARDGVVCEPGTRGATHVVRPGHDRAIERRVARFFEDYRDMRLTSFRLAEEEILDGGRGQLVVHACRGAGP</sequence>
<dbReference type="InterPro" id="IPR032466">
    <property type="entry name" value="Metal_Hydrolase"/>
</dbReference>
<dbReference type="RefSeq" id="WP_327789218.1">
    <property type="nucleotide sequence ID" value="NZ_JARGEQ010000093.1"/>
</dbReference>
<protein>
    <submittedName>
        <fullName evidence="2">Formylmethanofuran dehydrogenase subunit A</fullName>
        <ecNumber evidence="2">1.2.7.12</ecNumber>
    </submittedName>
</protein>
<dbReference type="InterPro" id="IPR012027">
    <property type="entry name" value="Formylmethanofuran_DH_asu"/>
</dbReference>
<dbReference type="Pfam" id="PF07969">
    <property type="entry name" value="Amidohydro_3"/>
    <property type="match status" value="1"/>
</dbReference>
<feature type="domain" description="Amidohydrolase 3" evidence="1">
    <location>
        <begin position="43"/>
        <end position="488"/>
    </location>
</feature>
<dbReference type="GO" id="GO:0016810">
    <property type="term" value="F:hydrolase activity, acting on carbon-nitrogen (but not peptide) bonds"/>
    <property type="evidence" value="ECO:0007669"/>
    <property type="project" value="InterPro"/>
</dbReference>
<dbReference type="EMBL" id="JARGEQ010000093">
    <property type="protein sequence ID" value="MDF1586798.1"/>
    <property type="molecule type" value="Genomic_DNA"/>
</dbReference>
<dbReference type="PANTHER" id="PTHR11647">
    <property type="entry name" value="HYDRANTOINASE/DIHYDROPYRIMIDINASE FAMILY MEMBER"/>
    <property type="match status" value="1"/>
</dbReference>
<dbReference type="InterPro" id="IPR013108">
    <property type="entry name" value="Amidohydro_3"/>
</dbReference>
<organism evidence="2 3">
    <name type="scientific">Marinimicrococcus flavescens</name>
    <dbReference type="NCBI Taxonomy" id="3031815"/>
    <lineage>
        <taxon>Bacteria</taxon>
        <taxon>Pseudomonadati</taxon>
        <taxon>Pseudomonadota</taxon>
        <taxon>Alphaproteobacteria</taxon>
        <taxon>Geminicoccales</taxon>
        <taxon>Geminicoccaceae</taxon>
        <taxon>Marinimicrococcus</taxon>
    </lineage>
</organism>